<comment type="caution">
    <text evidence="3">The sequence shown here is derived from an EMBL/GenBank/DDBJ whole genome shotgun (WGS) entry which is preliminary data.</text>
</comment>
<reference evidence="3" key="1">
    <citation type="submission" date="2020-05" db="EMBL/GenBank/DDBJ databases">
        <title>Phylogenomic resolution of chytrid fungi.</title>
        <authorList>
            <person name="Stajich J.E."/>
            <person name="Amses K."/>
            <person name="Simmons R."/>
            <person name="Seto K."/>
            <person name="Myers J."/>
            <person name="Bonds A."/>
            <person name="Quandt C.A."/>
            <person name="Barry K."/>
            <person name="Liu P."/>
            <person name="Grigoriev I."/>
            <person name="Longcore J.E."/>
            <person name="James T.Y."/>
        </authorList>
    </citation>
    <scope>NUCLEOTIDE SEQUENCE</scope>
    <source>
        <strain evidence="3">JEL0318</strain>
    </source>
</reference>
<dbReference type="SUPFAM" id="SSF81383">
    <property type="entry name" value="F-box domain"/>
    <property type="match status" value="1"/>
</dbReference>
<feature type="region of interest" description="Disordered" evidence="1">
    <location>
        <begin position="93"/>
        <end position="132"/>
    </location>
</feature>
<gene>
    <name evidence="3" type="ORF">HK097_007985</name>
</gene>
<evidence type="ECO:0000256" key="1">
    <source>
        <dbReference type="SAM" id="MobiDB-lite"/>
    </source>
</evidence>
<evidence type="ECO:0000313" key="3">
    <source>
        <dbReference type="EMBL" id="KAJ3051042.1"/>
    </source>
</evidence>
<dbReference type="PROSITE" id="PS50181">
    <property type="entry name" value="FBOX"/>
    <property type="match status" value="1"/>
</dbReference>
<evidence type="ECO:0000259" key="2">
    <source>
        <dbReference type="PROSITE" id="PS50181"/>
    </source>
</evidence>
<protein>
    <recommendedName>
        <fullName evidence="2">F-box domain-containing protein</fullName>
    </recommendedName>
</protein>
<sequence length="273" mass="30539">MIIPILPISSIPSTTDASPSDLPPQPPTRQLAPPTEADFLTDVSALLETTSLSAAARLAAASRLVEARSRWTGTRAQADDAYWKERDVILKGNGRPDLSKSREVQGESATSGSAAHEIAQAPEHNAKRRQRPTLTSLPPELFHQILLYLSHPKITLLSLTSKPLHTLIHTLSQPLYRTLCSHHFHIPIDSPSGLRALFIDNPSSADWKDIYVTRWNLMQGRYKFRIVGDVEGLEERKKREEVVETWRMRREGGYIDVKGRKYVLQVGQPTTAV</sequence>
<feature type="compositionally biased region" description="Low complexity" evidence="1">
    <location>
        <begin position="1"/>
        <end position="13"/>
    </location>
</feature>
<dbReference type="Proteomes" id="UP001212841">
    <property type="component" value="Unassembled WGS sequence"/>
</dbReference>
<feature type="region of interest" description="Disordered" evidence="1">
    <location>
        <begin position="1"/>
        <end position="34"/>
    </location>
</feature>
<keyword evidence="4" id="KW-1185">Reference proteome</keyword>
<dbReference type="AlphaFoldDB" id="A0AAD5SAV2"/>
<name>A0AAD5SAV2_9FUNG</name>
<dbReference type="InterPro" id="IPR036047">
    <property type="entry name" value="F-box-like_dom_sf"/>
</dbReference>
<evidence type="ECO:0000313" key="4">
    <source>
        <dbReference type="Proteomes" id="UP001212841"/>
    </source>
</evidence>
<dbReference type="Gene3D" id="1.20.1280.50">
    <property type="match status" value="1"/>
</dbReference>
<feature type="non-terminal residue" evidence="3">
    <location>
        <position position="1"/>
    </location>
</feature>
<proteinExistence type="predicted"/>
<feature type="domain" description="F-box" evidence="2">
    <location>
        <begin position="131"/>
        <end position="179"/>
    </location>
</feature>
<dbReference type="EMBL" id="JADGJD010000441">
    <property type="protein sequence ID" value="KAJ3051042.1"/>
    <property type="molecule type" value="Genomic_DNA"/>
</dbReference>
<dbReference type="InterPro" id="IPR001810">
    <property type="entry name" value="F-box_dom"/>
</dbReference>
<dbReference type="Pfam" id="PF00646">
    <property type="entry name" value="F-box"/>
    <property type="match status" value="1"/>
</dbReference>
<organism evidence="3 4">
    <name type="scientific">Rhizophlyctis rosea</name>
    <dbReference type="NCBI Taxonomy" id="64517"/>
    <lineage>
        <taxon>Eukaryota</taxon>
        <taxon>Fungi</taxon>
        <taxon>Fungi incertae sedis</taxon>
        <taxon>Chytridiomycota</taxon>
        <taxon>Chytridiomycota incertae sedis</taxon>
        <taxon>Chytridiomycetes</taxon>
        <taxon>Rhizophlyctidales</taxon>
        <taxon>Rhizophlyctidaceae</taxon>
        <taxon>Rhizophlyctis</taxon>
    </lineage>
</organism>
<accession>A0AAD5SAV2</accession>